<evidence type="ECO:0000256" key="1">
    <source>
        <dbReference type="SAM" id="MobiDB-lite"/>
    </source>
</evidence>
<sequence length="117" mass="13505">MAYPRFTGIIPMGKQIDIAIAERRFDDAVARLKDAERDLTFRRRRVGNRINSRSTPPAQRKIDEVTMKQLNAKMDKICASLRGKNSLIRKAARMRPVRVAKKRSGKPRSRAPRHRLP</sequence>
<organism evidence="2 3">
    <name type="scientific">Candidatus Iainarchaeum sp</name>
    <dbReference type="NCBI Taxonomy" id="3101447"/>
    <lineage>
        <taxon>Archaea</taxon>
        <taxon>Candidatus Iainarchaeota</taxon>
        <taxon>Candidatus Iainarchaeia</taxon>
        <taxon>Candidatus Iainarchaeales</taxon>
        <taxon>Candidatus Iainarchaeaceae</taxon>
        <taxon>Candidatus Iainarchaeum</taxon>
    </lineage>
</organism>
<feature type="region of interest" description="Disordered" evidence="1">
    <location>
        <begin position="93"/>
        <end position="117"/>
    </location>
</feature>
<gene>
    <name evidence="2" type="ORF">CL943_02545</name>
</gene>
<protein>
    <submittedName>
        <fullName evidence="2">Uncharacterized protein</fullName>
    </submittedName>
</protein>
<dbReference type="Proteomes" id="UP000226592">
    <property type="component" value="Unassembled WGS sequence"/>
</dbReference>
<proteinExistence type="predicted"/>
<dbReference type="EMBL" id="NZBU01000008">
    <property type="protein sequence ID" value="MAG22159.1"/>
    <property type="molecule type" value="Genomic_DNA"/>
</dbReference>
<evidence type="ECO:0000313" key="3">
    <source>
        <dbReference type="Proteomes" id="UP000226592"/>
    </source>
</evidence>
<name>A0A2D6M187_9ARCH</name>
<dbReference type="AlphaFoldDB" id="A0A2D6M187"/>
<accession>A0A2D6M187</accession>
<reference evidence="3" key="1">
    <citation type="submission" date="2017-09" db="EMBL/GenBank/DDBJ databases">
        <title>The Reconstruction of 2,631 Draft Metagenome-Assembled Genomes from the Global Oceans.</title>
        <authorList>
            <person name="Tully B.J."/>
            <person name="Graham E.D."/>
            <person name="Heidelberg J.F."/>
        </authorList>
    </citation>
    <scope>NUCLEOTIDE SEQUENCE [LARGE SCALE GENOMIC DNA]</scope>
</reference>
<comment type="caution">
    <text evidence="2">The sequence shown here is derived from an EMBL/GenBank/DDBJ whole genome shotgun (WGS) entry which is preliminary data.</text>
</comment>
<evidence type="ECO:0000313" key="2">
    <source>
        <dbReference type="EMBL" id="MAG22159.1"/>
    </source>
</evidence>